<evidence type="ECO:0000256" key="5">
    <source>
        <dbReference type="SAM" id="Phobius"/>
    </source>
</evidence>
<keyword evidence="5" id="KW-0812">Transmembrane</keyword>
<name>A0A2P6TR00_CHLSO</name>
<dbReference type="OrthoDB" id="1675330at2759"/>
<accession>A0A2P6TR00</accession>
<dbReference type="GO" id="GO:0016853">
    <property type="term" value="F:isomerase activity"/>
    <property type="evidence" value="ECO:0007669"/>
    <property type="project" value="UniProtKB-KW"/>
</dbReference>
<evidence type="ECO:0000313" key="6">
    <source>
        <dbReference type="EMBL" id="PRW56488.1"/>
    </source>
</evidence>
<dbReference type="GO" id="GO:0003857">
    <property type="term" value="F:(3S)-3-hydroxyacyl-CoA dehydrogenase (NAD+) activity"/>
    <property type="evidence" value="ECO:0007669"/>
    <property type="project" value="TreeGrafter"/>
</dbReference>
<dbReference type="AlphaFoldDB" id="A0A2P6TR00"/>
<keyword evidence="2" id="KW-0456">Lyase</keyword>
<evidence type="ECO:0000256" key="2">
    <source>
        <dbReference type="ARBA" id="ARBA00023239"/>
    </source>
</evidence>
<dbReference type="STRING" id="3076.A0A2P6TR00"/>
<evidence type="ECO:0000256" key="4">
    <source>
        <dbReference type="SAM" id="MobiDB-lite"/>
    </source>
</evidence>
<keyword evidence="5" id="KW-0472">Membrane</keyword>
<dbReference type="PANTHER" id="PTHR23309">
    <property type="entry name" value="3-HYDROXYACYL-COA DEHYROGENASE"/>
    <property type="match status" value="1"/>
</dbReference>
<dbReference type="GO" id="GO:0005777">
    <property type="term" value="C:peroxisome"/>
    <property type="evidence" value="ECO:0007669"/>
    <property type="project" value="TreeGrafter"/>
</dbReference>
<evidence type="ECO:0000256" key="3">
    <source>
        <dbReference type="ARBA" id="ARBA00023268"/>
    </source>
</evidence>
<dbReference type="InterPro" id="IPR029045">
    <property type="entry name" value="ClpP/crotonase-like_dom_sf"/>
</dbReference>
<feature type="compositionally biased region" description="Low complexity" evidence="4">
    <location>
        <begin position="342"/>
        <end position="370"/>
    </location>
</feature>
<evidence type="ECO:0000313" key="7">
    <source>
        <dbReference type="Proteomes" id="UP000239899"/>
    </source>
</evidence>
<dbReference type="Pfam" id="PF00378">
    <property type="entry name" value="ECH_1"/>
    <property type="match status" value="1"/>
</dbReference>
<dbReference type="Gene3D" id="3.90.226.10">
    <property type="entry name" value="2-enoyl-CoA Hydratase, Chain A, domain 1"/>
    <property type="match status" value="1"/>
</dbReference>
<dbReference type="Proteomes" id="UP000239899">
    <property type="component" value="Unassembled WGS sequence"/>
</dbReference>
<protein>
    <submittedName>
        <fullName evidence="6">Glyoxysomal fatty acid beta-oxidation multifunctional MFP-a</fullName>
    </submittedName>
</protein>
<gene>
    <name evidence="6" type="ORF">C2E21_4562</name>
</gene>
<dbReference type="EMBL" id="LHPG02000008">
    <property type="protein sequence ID" value="PRW56488.1"/>
    <property type="molecule type" value="Genomic_DNA"/>
</dbReference>
<keyword evidence="7" id="KW-1185">Reference proteome</keyword>
<reference evidence="6 7" key="1">
    <citation type="journal article" date="2018" name="Plant J.">
        <title>Genome sequences of Chlorella sorokiniana UTEX 1602 and Micractinium conductrix SAG 241.80: implications to maltose excretion by a green alga.</title>
        <authorList>
            <person name="Arriola M.B."/>
            <person name="Velmurugan N."/>
            <person name="Zhang Y."/>
            <person name="Plunkett M.H."/>
            <person name="Hondzo H."/>
            <person name="Barney B.M."/>
        </authorList>
    </citation>
    <scope>NUCLEOTIDE SEQUENCE [LARGE SCALE GENOMIC DNA]</scope>
    <source>
        <strain evidence="7">UTEX 1602</strain>
    </source>
</reference>
<keyword evidence="5" id="KW-1133">Transmembrane helix</keyword>
<feature type="transmembrane region" description="Helical" evidence="5">
    <location>
        <begin position="300"/>
        <end position="317"/>
    </location>
</feature>
<proteinExistence type="predicted"/>
<dbReference type="PANTHER" id="PTHR23309:SF49">
    <property type="entry name" value="PEROXISOMAL BIFUNCTIONAL ENZYME"/>
    <property type="match status" value="1"/>
</dbReference>
<evidence type="ECO:0000256" key="1">
    <source>
        <dbReference type="ARBA" id="ARBA00023235"/>
    </source>
</evidence>
<keyword evidence="1" id="KW-0413">Isomerase</keyword>
<organism evidence="6 7">
    <name type="scientific">Chlorella sorokiniana</name>
    <name type="common">Freshwater green alga</name>
    <dbReference type="NCBI Taxonomy" id="3076"/>
    <lineage>
        <taxon>Eukaryota</taxon>
        <taxon>Viridiplantae</taxon>
        <taxon>Chlorophyta</taxon>
        <taxon>core chlorophytes</taxon>
        <taxon>Trebouxiophyceae</taxon>
        <taxon>Chlorellales</taxon>
        <taxon>Chlorellaceae</taxon>
        <taxon>Chlorella clade</taxon>
        <taxon>Chlorella</taxon>
    </lineage>
</organism>
<dbReference type="CDD" id="cd06558">
    <property type="entry name" value="crotonase-like"/>
    <property type="match status" value="1"/>
</dbReference>
<dbReference type="GO" id="GO:0016829">
    <property type="term" value="F:lyase activity"/>
    <property type="evidence" value="ECO:0007669"/>
    <property type="project" value="UniProtKB-KW"/>
</dbReference>
<dbReference type="InterPro" id="IPR001753">
    <property type="entry name" value="Enoyl-CoA_hydra/iso"/>
</dbReference>
<keyword evidence="3" id="KW-0511">Multifunctional enzyme</keyword>
<dbReference type="SUPFAM" id="SSF52096">
    <property type="entry name" value="ClpP/crotonase"/>
    <property type="match status" value="1"/>
</dbReference>
<dbReference type="GO" id="GO:0006635">
    <property type="term" value="P:fatty acid beta-oxidation"/>
    <property type="evidence" value="ECO:0007669"/>
    <property type="project" value="TreeGrafter"/>
</dbReference>
<comment type="caution">
    <text evidence="6">The sequence shown here is derived from an EMBL/GenBank/DDBJ whole genome shotgun (WGS) entry which is preliminary data.</text>
</comment>
<sequence>MSARLSLEDGVAVVTLDNAPVNALTPAVLDSLFDQLRKVQRNPDVKAIVLTGVHGKFCAGFDFTLFGTPQMSAILDTREEALKEMGALLENGPKPTVAAVEGACLGGGCELAMACSARVSAKGAQLGLPEVRLGLLPGLGGTQRMPRLVGMDQALNLMLSAAAVSADDALSIGLVDEVVPSADLMAAARAAALELAAGSRPRRRTLQLTHHMPASGEGFVAAGRAIQDAQAQVSRKFAGQPHLDYLLEAAAAGLVQGAGAGLQKEGEGFRAAASSRMHRLTLHFFKATRSLKRAPGPLRLLIQAYLFLGLVFMYFYVRLAYIKTSFMRGYDLARKKGDKKGSGSTSSASTASGSGAGGSKAAAAGARKKK</sequence>
<feature type="region of interest" description="Disordered" evidence="4">
    <location>
        <begin position="334"/>
        <end position="370"/>
    </location>
</feature>